<sequence>MTFLKLKTIPINCLFLEFKNFFHPVNKKQLNWTVAPMVRGNWGMFSVKTQLQRAGCSGFGGRSRSGESLPGFERLGLIFADLEKENTSIF</sequence>
<evidence type="ECO:0000313" key="1">
    <source>
        <dbReference type="EMBL" id="QIZ70612.1"/>
    </source>
</evidence>
<organism evidence="1 2">
    <name type="scientific">Oxynema aestuarii AP17</name>
    <dbReference type="NCBI Taxonomy" id="2064643"/>
    <lineage>
        <taxon>Bacteria</taxon>
        <taxon>Bacillati</taxon>
        <taxon>Cyanobacteriota</taxon>
        <taxon>Cyanophyceae</taxon>
        <taxon>Oscillatoriophycideae</taxon>
        <taxon>Oscillatoriales</taxon>
        <taxon>Oscillatoriaceae</taxon>
        <taxon>Oxynema</taxon>
        <taxon>Oxynema aestuarii</taxon>
    </lineage>
</organism>
<dbReference type="Proteomes" id="UP000500857">
    <property type="component" value="Chromosome"/>
</dbReference>
<gene>
    <name evidence="1" type="ORF">HCG48_08490</name>
</gene>
<keyword evidence="2" id="KW-1185">Reference proteome</keyword>
<reference evidence="1 2" key="1">
    <citation type="submission" date="2020-04" db="EMBL/GenBank/DDBJ databases">
        <authorList>
            <person name="Basu S."/>
            <person name="Maruthanayagam V."/>
            <person name="Chakraborty S."/>
            <person name="Pramanik A."/>
            <person name="Mukherjee J."/>
            <person name="Brink B."/>
        </authorList>
    </citation>
    <scope>NUCLEOTIDE SEQUENCE [LARGE SCALE GENOMIC DNA]</scope>
    <source>
        <strain evidence="1 2">AP17</strain>
    </source>
</reference>
<name>A0A6H1TVJ3_9CYAN</name>
<accession>A0A6H1TVJ3</accession>
<protein>
    <submittedName>
        <fullName evidence="1">Uncharacterized protein</fullName>
    </submittedName>
</protein>
<proteinExistence type="predicted"/>
<dbReference type="EMBL" id="CP051167">
    <property type="protein sequence ID" value="QIZ70612.1"/>
    <property type="molecule type" value="Genomic_DNA"/>
</dbReference>
<dbReference type="KEGG" id="oxy:HCG48_08490"/>
<evidence type="ECO:0000313" key="2">
    <source>
        <dbReference type="Proteomes" id="UP000500857"/>
    </source>
</evidence>
<dbReference type="AlphaFoldDB" id="A0A6H1TVJ3"/>
<dbReference type="RefSeq" id="WP_168568767.1">
    <property type="nucleotide sequence ID" value="NZ_CP051167.1"/>
</dbReference>